<dbReference type="Gene3D" id="3.40.50.2300">
    <property type="match status" value="1"/>
</dbReference>
<dbReference type="GO" id="GO:0005737">
    <property type="term" value="C:cytoplasm"/>
    <property type="evidence" value="ECO:0007669"/>
    <property type="project" value="UniProtKB-SubCell"/>
</dbReference>
<dbReference type="InterPro" id="IPR036388">
    <property type="entry name" value="WH-like_DNA-bd_sf"/>
</dbReference>
<evidence type="ECO:0000256" key="4">
    <source>
        <dbReference type="ARBA" id="ARBA00023012"/>
    </source>
</evidence>
<dbReference type="PIRSF" id="PIRSF006171">
    <property type="entry name" value="RR_citrat_malat"/>
    <property type="match status" value="1"/>
</dbReference>
<protein>
    <recommendedName>
        <fullName evidence="9">Transcriptional regulatory protein</fullName>
    </recommendedName>
</protein>
<dbReference type="SMART" id="SM00448">
    <property type="entry name" value="REC"/>
    <property type="match status" value="1"/>
</dbReference>
<evidence type="ECO:0000256" key="5">
    <source>
        <dbReference type="ARBA" id="ARBA00023015"/>
    </source>
</evidence>
<dbReference type="InterPro" id="IPR001789">
    <property type="entry name" value="Sig_transdc_resp-reg_receiver"/>
</dbReference>
<keyword evidence="5 9" id="KW-0805">Transcription regulation</keyword>
<dbReference type="GO" id="GO:0003700">
    <property type="term" value="F:DNA-binding transcription factor activity"/>
    <property type="evidence" value="ECO:0007669"/>
    <property type="project" value="InterPro"/>
</dbReference>
<evidence type="ECO:0000313" key="13">
    <source>
        <dbReference type="Proteomes" id="UP000581206"/>
    </source>
</evidence>
<evidence type="ECO:0000256" key="3">
    <source>
        <dbReference type="ARBA" id="ARBA00022553"/>
    </source>
</evidence>
<reference evidence="12 13" key="1">
    <citation type="submission" date="2020-04" db="EMBL/GenBank/DDBJ databases">
        <title>MicrobeNet Type strains.</title>
        <authorList>
            <person name="Nicholson A.C."/>
        </authorList>
    </citation>
    <scope>NUCLEOTIDE SEQUENCE [LARGE SCALE GENOMIC DNA]</scope>
    <source>
        <strain evidence="12 13">ATCC BAA-788</strain>
    </source>
</reference>
<dbReference type="InterPro" id="IPR048714">
    <property type="entry name" value="DpiA-like_HTH"/>
</dbReference>
<keyword evidence="8 9" id="KW-0804">Transcription</keyword>
<evidence type="ECO:0000256" key="2">
    <source>
        <dbReference type="ARBA" id="ARBA00022490"/>
    </source>
</evidence>
<dbReference type="PANTHER" id="PTHR45526:SF1">
    <property type="entry name" value="TRANSCRIPTIONAL REGULATORY PROTEIN DCUR-RELATED"/>
    <property type="match status" value="1"/>
</dbReference>
<name>A0A7X6QYI9_9CELL</name>
<evidence type="ECO:0000256" key="10">
    <source>
        <dbReference type="PROSITE-ProRule" id="PRU00169"/>
    </source>
</evidence>
<evidence type="ECO:0000256" key="9">
    <source>
        <dbReference type="PIRNR" id="PIRNR006171"/>
    </source>
</evidence>
<dbReference type="GO" id="GO:0000156">
    <property type="term" value="F:phosphorelay response regulator activity"/>
    <property type="evidence" value="ECO:0007669"/>
    <property type="project" value="TreeGrafter"/>
</dbReference>
<sequence>MIRVLVVDDQPVVARAHRTFVDRVPGFRTVAVAGDGDVALARVARGGVDLVLLDLAMPGTHGLEVCRALRELPDPPDVLVITAARDLASVRTAVRHGVVHYLIKPFTFAALRERLEAYAAYRAAATGQGSVIDQGEIDAALAALRARTGTALPKGMSPETLDRVRDALHAADAGLTASEAAAVTGLSRVTARRYLEHLVARGAYTREPVYGRSGRPELRYLPN</sequence>
<keyword evidence="3 10" id="KW-0597">Phosphoprotein</keyword>
<gene>
    <name evidence="12" type="ORF">HGA03_05130</name>
</gene>
<evidence type="ECO:0000256" key="8">
    <source>
        <dbReference type="ARBA" id="ARBA00023163"/>
    </source>
</evidence>
<keyword evidence="2 9" id="KW-0963">Cytoplasm</keyword>
<dbReference type="SUPFAM" id="SSF52172">
    <property type="entry name" value="CheY-like"/>
    <property type="match status" value="1"/>
</dbReference>
<dbReference type="EMBL" id="JAAXOX010000002">
    <property type="protein sequence ID" value="NKY22046.1"/>
    <property type="molecule type" value="Genomic_DNA"/>
</dbReference>
<dbReference type="GO" id="GO:0003677">
    <property type="term" value="F:DNA binding"/>
    <property type="evidence" value="ECO:0007669"/>
    <property type="project" value="UniProtKB-KW"/>
</dbReference>
<proteinExistence type="predicted"/>
<keyword evidence="4 9" id="KW-0902">Two-component regulatory system</keyword>
<dbReference type="Pfam" id="PF00072">
    <property type="entry name" value="Response_reg"/>
    <property type="match status" value="1"/>
</dbReference>
<dbReference type="AlphaFoldDB" id="A0A7X6QYI9"/>
<evidence type="ECO:0000256" key="7">
    <source>
        <dbReference type="ARBA" id="ARBA00023159"/>
    </source>
</evidence>
<dbReference type="Gene3D" id="1.10.10.10">
    <property type="entry name" value="Winged helix-like DNA-binding domain superfamily/Winged helix DNA-binding domain"/>
    <property type="match status" value="1"/>
</dbReference>
<dbReference type="Proteomes" id="UP000581206">
    <property type="component" value="Unassembled WGS sequence"/>
</dbReference>
<keyword evidence="13" id="KW-1185">Reference proteome</keyword>
<keyword evidence="7 9" id="KW-0010">Activator</keyword>
<accession>A0A7X6QYI9</accession>
<evidence type="ECO:0000256" key="1">
    <source>
        <dbReference type="ARBA" id="ARBA00004496"/>
    </source>
</evidence>
<dbReference type="InterPro" id="IPR024187">
    <property type="entry name" value="Sig_transdc_resp-reg_cit/mal"/>
</dbReference>
<dbReference type="RefSeq" id="WP_168629161.1">
    <property type="nucleotide sequence ID" value="NZ_BONL01000034.1"/>
</dbReference>
<organism evidence="12 13">
    <name type="scientific">Cellulomonas denverensis</name>
    <dbReference type="NCBI Taxonomy" id="264297"/>
    <lineage>
        <taxon>Bacteria</taxon>
        <taxon>Bacillati</taxon>
        <taxon>Actinomycetota</taxon>
        <taxon>Actinomycetes</taxon>
        <taxon>Micrococcales</taxon>
        <taxon>Cellulomonadaceae</taxon>
        <taxon>Cellulomonas</taxon>
    </lineage>
</organism>
<evidence type="ECO:0000259" key="11">
    <source>
        <dbReference type="PROSITE" id="PS50110"/>
    </source>
</evidence>
<dbReference type="Pfam" id="PF20714">
    <property type="entry name" value="HTH_64"/>
    <property type="match status" value="1"/>
</dbReference>
<evidence type="ECO:0000256" key="6">
    <source>
        <dbReference type="ARBA" id="ARBA00023125"/>
    </source>
</evidence>
<feature type="modified residue" description="4-aspartylphosphate" evidence="10">
    <location>
        <position position="54"/>
    </location>
</feature>
<dbReference type="PROSITE" id="PS50110">
    <property type="entry name" value="RESPONSE_REGULATORY"/>
    <property type="match status" value="1"/>
</dbReference>
<dbReference type="PANTHER" id="PTHR45526">
    <property type="entry name" value="TRANSCRIPTIONAL REGULATORY PROTEIN DPIA"/>
    <property type="match status" value="1"/>
</dbReference>
<keyword evidence="6 9" id="KW-0238">DNA-binding</keyword>
<feature type="domain" description="Response regulatory" evidence="11">
    <location>
        <begin position="3"/>
        <end position="119"/>
    </location>
</feature>
<dbReference type="InterPro" id="IPR051271">
    <property type="entry name" value="2C-system_Tx_regulators"/>
</dbReference>
<evidence type="ECO:0000313" key="12">
    <source>
        <dbReference type="EMBL" id="NKY22046.1"/>
    </source>
</evidence>
<dbReference type="InterPro" id="IPR011006">
    <property type="entry name" value="CheY-like_superfamily"/>
</dbReference>
<comment type="caution">
    <text evidence="12">The sequence shown here is derived from an EMBL/GenBank/DDBJ whole genome shotgun (WGS) entry which is preliminary data.</text>
</comment>
<comment type="subcellular location">
    <subcellularLocation>
        <location evidence="1 9">Cytoplasm</location>
    </subcellularLocation>
</comment>